<keyword evidence="2" id="KW-1185">Reference proteome</keyword>
<evidence type="ECO:0000313" key="2">
    <source>
        <dbReference type="Proteomes" id="UP000799441"/>
    </source>
</evidence>
<name>A0A9P4UQX3_9PEZI</name>
<reference evidence="1" key="1">
    <citation type="journal article" date="2020" name="Stud. Mycol.">
        <title>101 Dothideomycetes genomes: a test case for predicting lifestyles and emergence of pathogens.</title>
        <authorList>
            <person name="Haridas S."/>
            <person name="Albert R."/>
            <person name="Binder M."/>
            <person name="Bloem J."/>
            <person name="Labutti K."/>
            <person name="Salamov A."/>
            <person name="Andreopoulos B."/>
            <person name="Baker S."/>
            <person name="Barry K."/>
            <person name="Bills G."/>
            <person name="Bluhm B."/>
            <person name="Cannon C."/>
            <person name="Castanera R."/>
            <person name="Culley D."/>
            <person name="Daum C."/>
            <person name="Ezra D."/>
            <person name="Gonzalez J."/>
            <person name="Henrissat B."/>
            <person name="Kuo A."/>
            <person name="Liang C."/>
            <person name="Lipzen A."/>
            <person name="Lutzoni F."/>
            <person name="Magnuson J."/>
            <person name="Mondo S."/>
            <person name="Nolan M."/>
            <person name="Ohm R."/>
            <person name="Pangilinan J."/>
            <person name="Park H.-J."/>
            <person name="Ramirez L."/>
            <person name="Alfaro M."/>
            <person name="Sun H."/>
            <person name="Tritt A."/>
            <person name="Yoshinaga Y."/>
            <person name="Zwiers L.-H."/>
            <person name="Turgeon B."/>
            <person name="Goodwin S."/>
            <person name="Spatafora J."/>
            <person name="Crous P."/>
            <person name="Grigoriev I."/>
        </authorList>
    </citation>
    <scope>NUCLEOTIDE SEQUENCE</scope>
    <source>
        <strain evidence="1">CBS 116435</strain>
    </source>
</reference>
<evidence type="ECO:0000313" key="1">
    <source>
        <dbReference type="EMBL" id="KAF2723314.1"/>
    </source>
</evidence>
<protein>
    <submittedName>
        <fullName evidence="1">Uncharacterized protein</fullName>
    </submittedName>
</protein>
<gene>
    <name evidence="1" type="ORF">K431DRAFT_28241</name>
</gene>
<organism evidence="1 2">
    <name type="scientific">Polychaeton citri CBS 116435</name>
    <dbReference type="NCBI Taxonomy" id="1314669"/>
    <lineage>
        <taxon>Eukaryota</taxon>
        <taxon>Fungi</taxon>
        <taxon>Dikarya</taxon>
        <taxon>Ascomycota</taxon>
        <taxon>Pezizomycotina</taxon>
        <taxon>Dothideomycetes</taxon>
        <taxon>Dothideomycetidae</taxon>
        <taxon>Capnodiales</taxon>
        <taxon>Capnodiaceae</taxon>
        <taxon>Polychaeton</taxon>
    </lineage>
</organism>
<proteinExistence type="predicted"/>
<accession>A0A9P4UQX3</accession>
<sequence>MDCPRYNCITPRESLLQLLDTTSRLQKVGKAQAHHSDRDWRKLGRETFLVRPQPIRITRRPIEEAFSEKRGCSADINPLDASNRVLARTVPVDYPAHSKQVAKSRLFGATALANRDVMKPHGNCKSRMKDSLMQVPRQLQPYCKWPMVL</sequence>
<comment type="caution">
    <text evidence="1">The sequence shown here is derived from an EMBL/GenBank/DDBJ whole genome shotgun (WGS) entry which is preliminary data.</text>
</comment>
<dbReference type="Proteomes" id="UP000799441">
    <property type="component" value="Unassembled WGS sequence"/>
</dbReference>
<dbReference type="EMBL" id="MU003777">
    <property type="protein sequence ID" value="KAF2723314.1"/>
    <property type="molecule type" value="Genomic_DNA"/>
</dbReference>
<dbReference type="AlphaFoldDB" id="A0A9P4UQX3"/>